<name>A0ABV7GU88_9RHOB</name>
<dbReference type="Pfam" id="PF16868">
    <property type="entry name" value="NMT1_3"/>
    <property type="match status" value="1"/>
</dbReference>
<dbReference type="Gene3D" id="3.40.190.10">
    <property type="entry name" value="Periplasmic binding protein-like II"/>
    <property type="match status" value="2"/>
</dbReference>
<reference evidence="3" key="1">
    <citation type="journal article" date="2019" name="Int. J. Syst. Evol. Microbiol.">
        <title>The Global Catalogue of Microorganisms (GCM) 10K type strain sequencing project: providing services to taxonomists for standard genome sequencing and annotation.</title>
        <authorList>
            <consortium name="The Broad Institute Genomics Platform"/>
            <consortium name="The Broad Institute Genome Sequencing Center for Infectious Disease"/>
            <person name="Wu L."/>
            <person name="Ma J."/>
        </authorList>
    </citation>
    <scope>NUCLEOTIDE SEQUENCE [LARGE SCALE GENOMIC DNA]</scope>
    <source>
        <strain evidence="3">KCTC 52366</strain>
    </source>
</reference>
<gene>
    <name evidence="2" type="ORF">ACFOGP_10195</name>
</gene>
<dbReference type="NCBIfam" id="TIGR02122">
    <property type="entry name" value="TRAP_TAXI"/>
    <property type="match status" value="1"/>
</dbReference>
<evidence type="ECO:0000313" key="2">
    <source>
        <dbReference type="EMBL" id="MFC3143081.1"/>
    </source>
</evidence>
<dbReference type="Proteomes" id="UP001595632">
    <property type="component" value="Unassembled WGS sequence"/>
</dbReference>
<protein>
    <submittedName>
        <fullName evidence="2">TAXI family TRAP transporter solute-binding subunit</fullName>
    </submittedName>
</protein>
<proteinExistence type="predicted"/>
<organism evidence="2 3">
    <name type="scientific">Psychromarinibacter halotolerans</name>
    <dbReference type="NCBI Taxonomy" id="1775175"/>
    <lineage>
        <taxon>Bacteria</taxon>
        <taxon>Pseudomonadati</taxon>
        <taxon>Pseudomonadota</taxon>
        <taxon>Alphaproteobacteria</taxon>
        <taxon>Rhodobacterales</taxon>
        <taxon>Paracoccaceae</taxon>
        <taxon>Psychromarinibacter</taxon>
    </lineage>
</organism>
<feature type="signal peptide" evidence="1">
    <location>
        <begin position="1"/>
        <end position="25"/>
    </location>
</feature>
<feature type="chain" id="PRO_5045926715" evidence="1">
    <location>
        <begin position="26"/>
        <end position="332"/>
    </location>
</feature>
<evidence type="ECO:0000313" key="3">
    <source>
        <dbReference type="Proteomes" id="UP001595632"/>
    </source>
</evidence>
<dbReference type="RefSeq" id="WP_275633060.1">
    <property type="nucleotide sequence ID" value="NZ_JARGYD010000004.1"/>
</dbReference>
<evidence type="ECO:0000256" key="1">
    <source>
        <dbReference type="SAM" id="SignalP"/>
    </source>
</evidence>
<keyword evidence="1" id="KW-0732">Signal</keyword>
<dbReference type="PANTHER" id="PTHR42941">
    <property type="entry name" value="SLL1037 PROTEIN"/>
    <property type="match status" value="1"/>
</dbReference>
<dbReference type="InterPro" id="IPR011852">
    <property type="entry name" value="TRAP_TAXI"/>
</dbReference>
<comment type="caution">
    <text evidence="2">The sequence shown here is derived from an EMBL/GenBank/DDBJ whole genome shotgun (WGS) entry which is preliminary data.</text>
</comment>
<sequence length="332" mass="34718">MFLRNCSYAGLTALGLLSATGPAAAQDSVDLTVASFRAGSSWFVYSATIGEILRDALPEGSTIDTPPLGGGHANVRLVGAGQADIGLSHAMTNSWAAEGIVAYDAPIENIRALMGGLDVYFLNVTAAGAEPGTTVSEYFTEVNPEAVIGLNPPGSVATFAGELLLAEAGASEDELEATGGRYNYIPIPDTISGFADGSVSATPQMITIGHPMTTEISQTSDVVQLTPSPELLTTMTEKYGFGTAVLPAGSFRGQDADITLPSSTTTLIASTDLSDDVAYTIVKALVENTERLVAGHGALADFDPENAWRPEVVNLPLHPGAERYFRERGWME</sequence>
<keyword evidence="3" id="KW-1185">Reference proteome</keyword>
<accession>A0ABV7GU88</accession>
<dbReference type="EMBL" id="JBHRTB010000010">
    <property type="protein sequence ID" value="MFC3143081.1"/>
    <property type="molecule type" value="Genomic_DNA"/>
</dbReference>
<dbReference type="SUPFAM" id="SSF53850">
    <property type="entry name" value="Periplasmic binding protein-like II"/>
    <property type="match status" value="1"/>
</dbReference>
<dbReference type="PANTHER" id="PTHR42941:SF1">
    <property type="entry name" value="SLL1037 PROTEIN"/>
    <property type="match status" value="1"/>
</dbReference>